<comment type="caution">
    <text evidence="1">The sequence shown here is derived from an EMBL/GenBank/DDBJ whole genome shotgun (WGS) entry which is preliminary data.</text>
</comment>
<organism evidence="1 2">
    <name type="scientific">Marasmius crinis-equi</name>
    <dbReference type="NCBI Taxonomy" id="585013"/>
    <lineage>
        <taxon>Eukaryota</taxon>
        <taxon>Fungi</taxon>
        <taxon>Dikarya</taxon>
        <taxon>Basidiomycota</taxon>
        <taxon>Agaricomycotina</taxon>
        <taxon>Agaricomycetes</taxon>
        <taxon>Agaricomycetidae</taxon>
        <taxon>Agaricales</taxon>
        <taxon>Marasmiineae</taxon>
        <taxon>Marasmiaceae</taxon>
        <taxon>Marasmius</taxon>
    </lineage>
</organism>
<dbReference type="EMBL" id="JBAHYK010000850">
    <property type="protein sequence ID" value="KAL0570945.1"/>
    <property type="molecule type" value="Genomic_DNA"/>
</dbReference>
<evidence type="ECO:0000313" key="1">
    <source>
        <dbReference type="EMBL" id="KAL0570945.1"/>
    </source>
</evidence>
<protein>
    <submittedName>
        <fullName evidence="1">Uncharacterized protein</fullName>
    </submittedName>
</protein>
<gene>
    <name evidence="1" type="ORF">V5O48_011015</name>
</gene>
<evidence type="ECO:0000313" key="2">
    <source>
        <dbReference type="Proteomes" id="UP001465976"/>
    </source>
</evidence>
<accession>A0ABR3F6S7</accession>
<sequence length="315" mass="36794">MRRNYDIPEPPIGVSEPEWVRMLFDGTCCQARFSYQRASVLKLKLGQVCGVRGVNRLDFILRKRICYKCVKLNGVNAAEFQSSYATILECVLPSQGCSVKRRALYYNKNEIETVLFEIRKRSEPEQEEYIKERKSHLAEVLEVAHHIGLIVFEQDLCISVQDAKRLERWMSAQAMKKKEEAYGARDARFEEIKARLLLLNCSEEEISFIKYRSWAKSQTPLTERAWKMMKPRLLRTINQRRQHALIQSQPWTPDSDIDLERAFKQWFDDLDNDALGGNSNSFQWSDFDSQQASQGADINFERDFGQWFSLPEDAV</sequence>
<keyword evidence="2" id="KW-1185">Reference proteome</keyword>
<name>A0ABR3F6S7_9AGAR</name>
<dbReference type="Proteomes" id="UP001465976">
    <property type="component" value="Unassembled WGS sequence"/>
</dbReference>
<reference evidence="1 2" key="1">
    <citation type="submission" date="2024-02" db="EMBL/GenBank/DDBJ databases">
        <title>A draft genome for the cacao thread blight pathogen Marasmius crinis-equi.</title>
        <authorList>
            <person name="Cohen S.P."/>
            <person name="Baruah I.K."/>
            <person name="Amoako-Attah I."/>
            <person name="Bukari Y."/>
            <person name="Meinhardt L.W."/>
            <person name="Bailey B.A."/>
        </authorList>
    </citation>
    <scope>NUCLEOTIDE SEQUENCE [LARGE SCALE GENOMIC DNA]</scope>
    <source>
        <strain evidence="1 2">GH-76</strain>
    </source>
</reference>
<proteinExistence type="predicted"/>